<feature type="transmembrane region" description="Helical" evidence="7">
    <location>
        <begin position="147"/>
        <end position="168"/>
    </location>
</feature>
<evidence type="ECO:0000256" key="4">
    <source>
        <dbReference type="ARBA" id="ARBA00022692"/>
    </source>
</evidence>
<dbReference type="PANTHER" id="PTHR31585:SF5">
    <property type="entry name" value="RNA-BINDING S4 DOMAIN-CONTAINING PROTEIN"/>
    <property type="match status" value="1"/>
</dbReference>
<feature type="transmembrane region" description="Helical" evidence="7">
    <location>
        <begin position="276"/>
        <end position="302"/>
    </location>
</feature>
<dbReference type="AlphaFoldDB" id="A0A1V9ZJF6"/>
<reference evidence="8 9" key="1">
    <citation type="journal article" date="2014" name="Genome Biol. Evol.">
        <title>The secreted proteins of Achlya hypogyna and Thraustotheca clavata identify the ancestral oomycete secretome and reveal gene acquisitions by horizontal gene transfer.</title>
        <authorList>
            <person name="Misner I."/>
            <person name="Blouin N."/>
            <person name="Leonard G."/>
            <person name="Richards T.A."/>
            <person name="Lane C.E."/>
        </authorList>
    </citation>
    <scope>NUCLEOTIDE SEQUENCE [LARGE SCALE GENOMIC DNA]</scope>
    <source>
        <strain evidence="8 9">ATCC 34112</strain>
    </source>
</reference>
<comment type="similarity">
    <text evidence="2">Belongs to the major facilitator superfamily. Folate-biopterin transporter (TC 2.A.71) family.</text>
</comment>
<dbReference type="Gene3D" id="1.20.1250.20">
    <property type="entry name" value="MFS general substrate transporter like domains"/>
    <property type="match status" value="1"/>
</dbReference>
<evidence type="ECO:0000256" key="1">
    <source>
        <dbReference type="ARBA" id="ARBA00004141"/>
    </source>
</evidence>
<feature type="transmembrane region" description="Helical" evidence="7">
    <location>
        <begin position="451"/>
        <end position="473"/>
    </location>
</feature>
<keyword evidence="5 7" id="KW-1133">Transmembrane helix</keyword>
<evidence type="ECO:0000256" key="6">
    <source>
        <dbReference type="ARBA" id="ARBA00023136"/>
    </source>
</evidence>
<dbReference type="OrthoDB" id="63735at2759"/>
<dbReference type="SUPFAM" id="SSF103473">
    <property type="entry name" value="MFS general substrate transporter"/>
    <property type="match status" value="1"/>
</dbReference>
<keyword evidence="6 7" id="KW-0472">Membrane</keyword>
<evidence type="ECO:0000313" key="9">
    <source>
        <dbReference type="Proteomes" id="UP000243217"/>
    </source>
</evidence>
<name>A0A1V9ZJF6_9STRA</name>
<feature type="transmembrane region" description="Helical" evidence="7">
    <location>
        <begin position="341"/>
        <end position="362"/>
    </location>
</feature>
<dbReference type="InterPro" id="IPR036259">
    <property type="entry name" value="MFS_trans_sf"/>
</dbReference>
<keyword evidence="3" id="KW-0813">Transport</keyword>
<dbReference type="PANTHER" id="PTHR31585">
    <property type="entry name" value="FOLATE-BIOPTERIN TRANSPORTER 1, CHLOROPLASTIC"/>
    <property type="match status" value="1"/>
</dbReference>
<comment type="caution">
    <text evidence="8">The sequence shown here is derived from an EMBL/GenBank/DDBJ whole genome shotgun (WGS) entry which is preliminary data.</text>
</comment>
<feature type="transmembrane region" description="Helical" evidence="7">
    <location>
        <begin position="406"/>
        <end position="430"/>
    </location>
</feature>
<gene>
    <name evidence="8" type="ORF">THRCLA_06787</name>
</gene>
<organism evidence="8 9">
    <name type="scientific">Thraustotheca clavata</name>
    <dbReference type="NCBI Taxonomy" id="74557"/>
    <lineage>
        <taxon>Eukaryota</taxon>
        <taxon>Sar</taxon>
        <taxon>Stramenopiles</taxon>
        <taxon>Oomycota</taxon>
        <taxon>Saprolegniomycetes</taxon>
        <taxon>Saprolegniales</taxon>
        <taxon>Achlyaceae</taxon>
        <taxon>Thraustotheca</taxon>
    </lineage>
</organism>
<dbReference type="InterPro" id="IPR039309">
    <property type="entry name" value="BT1"/>
</dbReference>
<dbReference type="EMBL" id="JNBS01001869">
    <property type="protein sequence ID" value="OQR98061.1"/>
    <property type="molecule type" value="Genomic_DNA"/>
</dbReference>
<evidence type="ECO:0000256" key="2">
    <source>
        <dbReference type="ARBA" id="ARBA00007015"/>
    </source>
</evidence>
<proteinExistence type="inferred from homology"/>
<feature type="transmembrane region" description="Helical" evidence="7">
    <location>
        <begin position="538"/>
        <end position="560"/>
    </location>
</feature>
<dbReference type="Pfam" id="PF03092">
    <property type="entry name" value="BT1"/>
    <property type="match status" value="1"/>
</dbReference>
<feature type="transmembrane region" description="Helical" evidence="7">
    <location>
        <begin position="493"/>
        <end position="517"/>
    </location>
</feature>
<sequence>MRRNTLIEADRLSFSLEIKHDGYDRLGTSLNEGALRHGEAPSYSSAPILALLFQYAVVGLINGGIASIKYPILTGYFQLEGNVLNSGSALMTLGWSLKVFFGLLTDCVPIFGLRRKPYIFLGWVFTGITLVILAVRQPGAPFPNALATVNGSILALLCAVACFFFILADVAQDAMVVEYAQCEPEIIRGRLQALVYGTRALSMAIISMVAGLCLNSRRMAGSFDWDITINGFFALLATPVLINIGIVWFFIQDSKILATPLCQYLTKLWNLAQKRVVWQIMIFQFMFALFTSSIGTTAAPYVSLFWAKVETLNLAIMHVIGYLIFAGVVFAIGHIGTNWNWRIVLVLTTLIANAIDAIVQFLTIFNIVRNQWFYLGVPLTEELPKAINFVIGTFVIVELAEEGNEGVMYGLLTTVGNLPSVFGTLLTNLVDAQLMYSKETIRQDTQESRIAVAWSYLILYATTIVGCFWVILLPSQKCGISKLKENGGQYPQLAWLIFFTFFVVFTASITGTMTSMFESTSCLALAGGHGCNTNPPKWYLLGIFLPPAILLIVSLLKFVVKLSMP</sequence>
<keyword evidence="4 7" id="KW-0812">Transmembrane</keyword>
<comment type="subcellular location">
    <subcellularLocation>
        <location evidence="1">Membrane</location>
        <topology evidence="1">Multi-pass membrane protein</topology>
    </subcellularLocation>
</comment>
<feature type="transmembrane region" description="Helical" evidence="7">
    <location>
        <begin position="48"/>
        <end position="68"/>
    </location>
</feature>
<evidence type="ECO:0000256" key="5">
    <source>
        <dbReference type="ARBA" id="ARBA00022989"/>
    </source>
</evidence>
<feature type="transmembrane region" description="Helical" evidence="7">
    <location>
        <begin position="193"/>
        <end position="215"/>
    </location>
</feature>
<feature type="transmembrane region" description="Helical" evidence="7">
    <location>
        <begin position="89"/>
        <end position="112"/>
    </location>
</feature>
<dbReference type="STRING" id="74557.A0A1V9ZJF6"/>
<evidence type="ECO:0000313" key="8">
    <source>
        <dbReference type="EMBL" id="OQR98061.1"/>
    </source>
</evidence>
<dbReference type="GO" id="GO:0016020">
    <property type="term" value="C:membrane"/>
    <property type="evidence" value="ECO:0007669"/>
    <property type="project" value="UniProtKB-SubCell"/>
</dbReference>
<accession>A0A1V9ZJF6</accession>
<evidence type="ECO:0000256" key="3">
    <source>
        <dbReference type="ARBA" id="ARBA00022448"/>
    </source>
</evidence>
<feature type="transmembrane region" description="Helical" evidence="7">
    <location>
        <begin position="118"/>
        <end position="135"/>
    </location>
</feature>
<protein>
    <submittedName>
        <fullName evidence="8">Transmembrane protein</fullName>
    </submittedName>
</protein>
<keyword evidence="9" id="KW-1185">Reference proteome</keyword>
<dbReference type="Proteomes" id="UP000243217">
    <property type="component" value="Unassembled WGS sequence"/>
</dbReference>
<feature type="transmembrane region" description="Helical" evidence="7">
    <location>
        <begin position="314"/>
        <end position="335"/>
    </location>
</feature>
<feature type="transmembrane region" description="Helical" evidence="7">
    <location>
        <begin position="227"/>
        <end position="251"/>
    </location>
</feature>
<evidence type="ECO:0000256" key="7">
    <source>
        <dbReference type="SAM" id="Phobius"/>
    </source>
</evidence>